<dbReference type="RefSeq" id="WP_231821489.1">
    <property type="nucleotide sequence ID" value="NZ_CP082781.1"/>
</dbReference>
<proteinExistence type="predicted"/>
<dbReference type="PANTHER" id="PTHR44688">
    <property type="entry name" value="DNA-BINDING TRANSCRIPTIONAL ACTIVATOR DEVR_DOSR"/>
    <property type="match status" value="1"/>
</dbReference>
<keyword evidence="6" id="KW-1185">Reference proteome</keyword>
<dbReference type="PROSITE" id="PS50043">
    <property type="entry name" value="HTH_LUXR_2"/>
    <property type="match status" value="1"/>
</dbReference>
<evidence type="ECO:0000313" key="6">
    <source>
        <dbReference type="Proteomes" id="UP001199642"/>
    </source>
</evidence>
<dbReference type="InterPro" id="IPR016032">
    <property type="entry name" value="Sig_transdc_resp-reg_C-effctor"/>
</dbReference>
<keyword evidence="3" id="KW-0804">Transcription</keyword>
<name>A0ABY3RZP1_9MICO</name>
<dbReference type="InterPro" id="IPR036388">
    <property type="entry name" value="WH-like_DNA-bd_sf"/>
</dbReference>
<evidence type="ECO:0000259" key="4">
    <source>
        <dbReference type="PROSITE" id="PS50043"/>
    </source>
</evidence>
<evidence type="ECO:0000256" key="1">
    <source>
        <dbReference type="ARBA" id="ARBA00023015"/>
    </source>
</evidence>
<sequence>MAPHVAGQLAVFADGDSVLVEECARLLSAEQLRGDAVLPDPLPLPPNRRVPILKELSKAQRRLLLFFALDPAAPVLDVVDAAGADVDLLFASGLSGLLSIDGGQPPFAKESVRACLLRDATEYERRSALDALARVAKRRGRHLASVAHRFAAHPEQRHALAGPLLTLADDLLAGGDAAGAYRAARAAAAAAGSARAWGMAAIAAFWCGAFEDARHAAQSALDTTYPQAMADVIDTMALLRSGPDGAFFTEAEATQMFSTLEAVARSHADLRLVVSLRQVYLTAHFDPRSADVLHARVLLGGLEADELSPLAEALLVVSQLTALILDGRHEHAASLLIGAAGRLPLVRPWCGLVIRYAQACLGKAGIDNMLVQAFADIGPAAPFSEDRTSCAPQFQNWPTPLAAKAVLLTPAGVAVDATTGLPPSVASLSARQQDVLDLVLQGLSNREIATRLALSPRTVEVHVTKILRRFGVSTRLALVALHAAQAL</sequence>
<accession>A0ABY3RZP1</accession>
<organism evidence="5 6">
    <name type="scientific">Microbacterium resistens</name>
    <dbReference type="NCBI Taxonomy" id="156977"/>
    <lineage>
        <taxon>Bacteria</taxon>
        <taxon>Bacillati</taxon>
        <taxon>Actinomycetota</taxon>
        <taxon>Actinomycetes</taxon>
        <taxon>Micrococcales</taxon>
        <taxon>Microbacteriaceae</taxon>
        <taxon>Microbacterium</taxon>
    </lineage>
</organism>
<protein>
    <submittedName>
        <fullName evidence="5">Helix-turn-helix transcriptional regulator</fullName>
    </submittedName>
</protein>
<dbReference type="InterPro" id="IPR000792">
    <property type="entry name" value="Tscrpt_reg_LuxR_C"/>
</dbReference>
<dbReference type="Pfam" id="PF00196">
    <property type="entry name" value="GerE"/>
    <property type="match status" value="1"/>
</dbReference>
<evidence type="ECO:0000256" key="3">
    <source>
        <dbReference type="ARBA" id="ARBA00023163"/>
    </source>
</evidence>
<dbReference type="EMBL" id="CP082781">
    <property type="protein sequence ID" value="UGS28376.1"/>
    <property type="molecule type" value="Genomic_DNA"/>
</dbReference>
<keyword evidence="2" id="KW-0238">DNA-binding</keyword>
<dbReference type="PANTHER" id="PTHR44688:SF16">
    <property type="entry name" value="DNA-BINDING TRANSCRIPTIONAL ACTIVATOR DEVR_DOSR"/>
    <property type="match status" value="1"/>
</dbReference>
<evidence type="ECO:0000313" key="5">
    <source>
        <dbReference type="EMBL" id="UGS28376.1"/>
    </source>
</evidence>
<dbReference type="PRINTS" id="PR00038">
    <property type="entry name" value="HTHLUXR"/>
</dbReference>
<reference evidence="5 6" key="1">
    <citation type="submission" date="2023-01" db="EMBL/GenBank/DDBJ databases">
        <title>Characterization of estradiol degrading bacteria Microbacterium sp. MZT7 and reveal degrading genes through genome analysis.</title>
        <authorList>
            <person name="Hao P."/>
            <person name="Gao Y."/>
        </authorList>
    </citation>
    <scope>NUCLEOTIDE SEQUENCE [LARGE SCALE GENOMIC DNA]</scope>
    <source>
        <strain evidence="5 6">MZT7</strain>
    </source>
</reference>
<dbReference type="SUPFAM" id="SSF46894">
    <property type="entry name" value="C-terminal effector domain of the bipartite response regulators"/>
    <property type="match status" value="1"/>
</dbReference>
<dbReference type="CDD" id="cd06170">
    <property type="entry name" value="LuxR_C_like"/>
    <property type="match status" value="1"/>
</dbReference>
<evidence type="ECO:0000256" key="2">
    <source>
        <dbReference type="ARBA" id="ARBA00023125"/>
    </source>
</evidence>
<dbReference type="Gene3D" id="1.10.10.10">
    <property type="entry name" value="Winged helix-like DNA-binding domain superfamily/Winged helix DNA-binding domain"/>
    <property type="match status" value="1"/>
</dbReference>
<gene>
    <name evidence="5" type="ORF">K8F61_09575</name>
</gene>
<dbReference type="SMART" id="SM00421">
    <property type="entry name" value="HTH_LUXR"/>
    <property type="match status" value="1"/>
</dbReference>
<keyword evidence="1" id="KW-0805">Transcription regulation</keyword>
<feature type="domain" description="HTH luxR-type" evidence="4">
    <location>
        <begin position="421"/>
        <end position="486"/>
    </location>
</feature>
<dbReference type="Proteomes" id="UP001199642">
    <property type="component" value="Chromosome"/>
</dbReference>